<organism evidence="2 3">
    <name type="scientific">Massilia rubra</name>
    <dbReference type="NCBI Taxonomy" id="2607910"/>
    <lineage>
        <taxon>Bacteria</taxon>
        <taxon>Pseudomonadati</taxon>
        <taxon>Pseudomonadota</taxon>
        <taxon>Betaproteobacteria</taxon>
        <taxon>Burkholderiales</taxon>
        <taxon>Oxalobacteraceae</taxon>
        <taxon>Telluria group</taxon>
        <taxon>Massilia</taxon>
    </lineage>
</organism>
<name>A0ABX0LH06_9BURK</name>
<dbReference type="Pfam" id="PF13460">
    <property type="entry name" value="NAD_binding_10"/>
    <property type="match status" value="1"/>
</dbReference>
<dbReference type="PANTHER" id="PTHR47129">
    <property type="entry name" value="QUINONE OXIDOREDUCTASE 2"/>
    <property type="match status" value="1"/>
</dbReference>
<dbReference type="RefSeq" id="WP_167223263.1">
    <property type="nucleotide sequence ID" value="NZ_VUYU01000004.1"/>
</dbReference>
<reference evidence="2 3" key="1">
    <citation type="submission" date="2019-09" db="EMBL/GenBank/DDBJ databases">
        <title>Taxonomy of Antarctic Massilia spp.: description of Massilia rubra sp. nov., Massilia aquatica sp. nov., Massilia mucilaginosa sp. nov., Massilia frigida sp. nov. isolated from streams, lakes and regoliths.</title>
        <authorList>
            <person name="Holochova P."/>
            <person name="Sedlacek I."/>
            <person name="Kralova S."/>
            <person name="Maslanova I."/>
            <person name="Busse H.-J."/>
            <person name="Stankova E."/>
            <person name="Vrbovska V."/>
            <person name="Kovarovic V."/>
            <person name="Bartak M."/>
            <person name="Svec P."/>
            <person name="Pantucek R."/>
        </authorList>
    </citation>
    <scope>NUCLEOTIDE SEQUENCE [LARGE SCALE GENOMIC DNA]</scope>
    <source>
        <strain evidence="2 3">CCM 8692</strain>
    </source>
</reference>
<dbReference type="InterPro" id="IPR036291">
    <property type="entry name" value="NAD(P)-bd_dom_sf"/>
</dbReference>
<feature type="domain" description="NAD(P)-binding" evidence="1">
    <location>
        <begin position="7"/>
        <end position="183"/>
    </location>
</feature>
<sequence length="282" mass="29154">MQIGISGASGHLGQSTLKELAARGGGHELVGISRTPQAIAAPLQGRFGDYDEPSSLAAAYAGLDRLLLIPTIALAPGVRSRQNIAAIDAAVAAGVGHIVILSSCGARDIAEPDLYAPYFAAEQHLMRTAPRWSILRMNYFAEALAEEALGSLGHGLLACFTENRVAYVARDDVAASAAGLLTTDGHVGATYNLTGPAALTGEQRAAIIAKASGAGMGFLPMTEAAMRAALQVMGTPPDIARAVICLHHGMASGMFDIVTGDVQKLSGKAPRTLQQVLRKAFA</sequence>
<dbReference type="InterPro" id="IPR016040">
    <property type="entry name" value="NAD(P)-bd_dom"/>
</dbReference>
<dbReference type="SUPFAM" id="SSF51735">
    <property type="entry name" value="NAD(P)-binding Rossmann-fold domains"/>
    <property type="match status" value="1"/>
</dbReference>
<evidence type="ECO:0000313" key="3">
    <source>
        <dbReference type="Proteomes" id="UP000785613"/>
    </source>
</evidence>
<dbReference type="Gene3D" id="3.90.25.10">
    <property type="entry name" value="UDP-galactose 4-epimerase, domain 1"/>
    <property type="match status" value="1"/>
</dbReference>
<evidence type="ECO:0000313" key="2">
    <source>
        <dbReference type="EMBL" id="NHZ33537.1"/>
    </source>
</evidence>
<dbReference type="PANTHER" id="PTHR47129:SF1">
    <property type="entry name" value="NMRA-LIKE DOMAIN-CONTAINING PROTEIN"/>
    <property type="match status" value="1"/>
</dbReference>
<accession>A0ABX0LH06</accession>
<dbReference type="Gene3D" id="3.40.50.720">
    <property type="entry name" value="NAD(P)-binding Rossmann-like Domain"/>
    <property type="match status" value="1"/>
</dbReference>
<dbReference type="Proteomes" id="UP000785613">
    <property type="component" value="Unassembled WGS sequence"/>
</dbReference>
<keyword evidence="3" id="KW-1185">Reference proteome</keyword>
<protein>
    <submittedName>
        <fullName evidence="2">NAD(P)H-binding protein</fullName>
    </submittedName>
</protein>
<gene>
    <name evidence="2" type="ORF">F0185_08015</name>
</gene>
<evidence type="ECO:0000259" key="1">
    <source>
        <dbReference type="Pfam" id="PF13460"/>
    </source>
</evidence>
<dbReference type="EMBL" id="VUYU01000004">
    <property type="protein sequence ID" value="NHZ33537.1"/>
    <property type="molecule type" value="Genomic_DNA"/>
</dbReference>
<proteinExistence type="predicted"/>
<comment type="caution">
    <text evidence="2">The sequence shown here is derived from an EMBL/GenBank/DDBJ whole genome shotgun (WGS) entry which is preliminary data.</text>
</comment>
<dbReference type="InterPro" id="IPR052718">
    <property type="entry name" value="NmrA-type_oxidoreductase"/>
</dbReference>